<dbReference type="OrthoDB" id="6116224at2"/>
<keyword evidence="2" id="KW-0328">Glycosyltransferase</keyword>
<dbReference type="InterPro" id="IPR001173">
    <property type="entry name" value="Glyco_trans_2-like"/>
</dbReference>
<comment type="similarity">
    <text evidence="1">Belongs to the glycosyltransferase 2 family.</text>
</comment>
<dbReference type="CDD" id="cd00761">
    <property type="entry name" value="Glyco_tranf_GTA_type"/>
    <property type="match status" value="1"/>
</dbReference>
<evidence type="ECO:0000256" key="3">
    <source>
        <dbReference type="ARBA" id="ARBA00022679"/>
    </source>
</evidence>
<name>A0A2S9JCA7_9HYPH</name>
<evidence type="ECO:0000313" key="6">
    <source>
        <dbReference type="Proteomes" id="UP000238563"/>
    </source>
</evidence>
<evidence type="ECO:0000256" key="2">
    <source>
        <dbReference type="ARBA" id="ARBA00022676"/>
    </source>
</evidence>
<dbReference type="GO" id="GO:0016757">
    <property type="term" value="F:glycosyltransferase activity"/>
    <property type="evidence" value="ECO:0007669"/>
    <property type="project" value="UniProtKB-KW"/>
</dbReference>
<dbReference type="PANTHER" id="PTHR43179:SF12">
    <property type="entry name" value="GALACTOFURANOSYLTRANSFERASE GLFT2"/>
    <property type="match status" value="1"/>
</dbReference>
<sequence length="332" mass="37064">MGNPVPGEPAKTRSICVGTITRNRPVMLKSLFESYARMQVPAGTSIRFVVVENNDQPTLSDVVETFRALLPQSIVQYEVEPRLGIAFARNRVLDCALDAGDDLLTFADDDETVEPDWLVQLLAERDVFDFDIVGSPVRLAPHGPDVTVWQKMIWSGMDRANRNSEAKYLRRRNAGQGGRIRIATGSWMGNLAFFRRTGVRFDNALALAGGEDWRLWADARRLGAKTGWTPAAVAYETVPQDRLTFAYQYRRSRDISIIEMRTKLNKHRTATLLRLPGSLMGRLLSLCLYLMAVPFTRGRTLVKAASRLGSIVGVLRACMGSESAHYKRVSGT</sequence>
<evidence type="ECO:0000259" key="4">
    <source>
        <dbReference type="Pfam" id="PF00535"/>
    </source>
</evidence>
<dbReference type="InterPro" id="IPR029044">
    <property type="entry name" value="Nucleotide-diphossugar_trans"/>
</dbReference>
<keyword evidence="3 5" id="KW-0808">Transferase</keyword>
<dbReference type="AlphaFoldDB" id="A0A2S9JCA7"/>
<organism evidence="5 6">
    <name type="scientific">Phyllobacterium myrsinacearum</name>
    <dbReference type="NCBI Taxonomy" id="28101"/>
    <lineage>
        <taxon>Bacteria</taxon>
        <taxon>Pseudomonadati</taxon>
        <taxon>Pseudomonadota</taxon>
        <taxon>Alphaproteobacteria</taxon>
        <taxon>Hyphomicrobiales</taxon>
        <taxon>Phyllobacteriaceae</taxon>
        <taxon>Phyllobacterium</taxon>
    </lineage>
</organism>
<comment type="caution">
    <text evidence="5">The sequence shown here is derived from an EMBL/GenBank/DDBJ whole genome shotgun (WGS) entry which is preliminary data.</text>
</comment>
<dbReference type="Gene3D" id="3.90.550.10">
    <property type="entry name" value="Spore Coat Polysaccharide Biosynthesis Protein SpsA, Chain A"/>
    <property type="match status" value="1"/>
</dbReference>
<proteinExistence type="inferred from homology"/>
<accession>A0A2S9JCA7</accession>
<dbReference type="SUPFAM" id="SSF53448">
    <property type="entry name" value="Nucleotide-diphospho-sugar transferases"/>
    <property type="match status" value="1"/>
</dbReference>
<keyword evidence="6" id="KW-1185">Reference proteome</keyword>
<feature type="domain" description="Glycosyltransferase 2-like" evidence="4">
    <location>
        <begin position="17"/>
        <end position="165"/>
    </location>
</feature>
<protein>
    <submittedName>
        <fullName evidence="5">Glycosyl transferase family A</fullName>
    </submittedName>
</protein>
<dbReference type="EMBL" id="PVBT01000007">
    <property type="protein sequence ID" value="PRD50460.1"/>
    <property type="molecule type" value="Genomic_DNA"/>
</dbReference>
<reference evidence="5 6" key="1">
    <citation type="submission" date="2018-02" db="EMBL/GenBank/DDBJ databases">
        <title>The draft genome of Phyllobacterium myrsinacearum DSM5892.</title>
        <authorList>
            <person name="Li L."/>
            <person name="Liu L."/>
            <person name="Zhang X."/>
            <person name="Wang T."/>
        </authorList>
    </citation>
    <scope>NUCLEOTIDE SEQUENCE [LARGE SCALE GENOMIC DNA]</scope>
    <source>
        <strain evidence="5 6">DSM 5892</strain>
    </source>
</reference>
<dbReference type="PANTHER" id="PTHR43179">
    <property type="entry name" value="RHAMNOSYLTRANSFERASE WBBL"/>
    <property type="match status" value="1"/>
</dbReference>
<evidence type="ECO:0000313" key="5">
    <source>
        <dbReference type="EMBL" id="PRD50460.1"/>
    </source>
</evidence>
<dbReference type="Proteomes" id="UP000238563">
    <property type="component" value="Unassembled WGS sequence"/>
</dbReference>
<dbReference type="Pfam" id="PF00535">
    <property type="entry name" value="Glycos_transf_2"/>
    <property type="match status" value="1"/>
</dbReference>
<gene>
    <name evidence="5" type="ORF">C5750_21110</name>
</gene>
<evidence type="ECO:0000256" key="1">
    <source>
        <dbReference type="ARBA" id="ARBA00006739"/>
    </source>
</evidence>